<dbReference type="PANTHER" id="PTHR47266">
    <property type="entry name" value="ENDONUCLEASE-RELATED"/>
    <property type="match status" value="1"/>
</dbReference>
<evidence type="ECO:0000313" key="1">
    <source>
        <dbReference type="Proteomes" id="UP000515211"/>
    </source>
</evidence>
<dbReference type="KEGG" id="adu:107483610"/>
<dbReference type="Proteomes" id="UP000515211">
    <property type="component" value="Chromosome 4"/>
</dbReference>
<dbReference type="GeneID" id="107483610"/>
<gene>
    <name evidence="2" type="primary">LOC107483610</name>
</gene>
<reference evidence="1" key="1">
    <citation type="journal article" date="2016" name="Nat. Genet.">
        <title>The genome sequences of Arachis duranensis and Arachis ipaensis, the diploid ancestors of cultivated peanut.</title>
        <authorList>
            <person name="Bertioli D.J."/>
            <person name="Cannon S.B."/>
            <person name="Froenicke L."/>
            <person name="Huang G."/>
            <person name="Farmer A.D."/>
            <person name="Cannon E.K."/>
            <person name="Liu X."/>
            <person name="Gao D."/>
            <person name="Clevenger J."/>
            <person name="Dash S."/>
            <person name="Ren L."/>
            <person name="Moretzsohn M.C."/>
            <person name="Shirasawa K."/>
            <person name="Huang W."/>
            <person name="Vidigal B."/>
            <person name="Abernathy B."/>
            <person name="Chu Y."/>
            <person name="Niederhuth C.E."/>
            <person name="Umale P."/>
            <person name="Araujo A.C."/>
            <person name="Kozik A."/>
            <person name="Kim K.D."/>
            <person name="Burow M.D."/>
            <person name="Varshney R.K."/>
            <person name="Wang X."/>
            <person name="Zhang X."/>
            <person name="Barkley N."/>
            <person name="Guimaraes P.M."/>
            <person name="Isobe S."/>
            <person name="Guo B."/>
            <person name="Liao B."/>
            <person name="Stalker H.T."/>
            <person name="Schmitz R.J."/>
            <person name="Scheffler B.E."/>
            <person name="Leal-Bertioli S.C."/>
            <person name="Xun X."/>
            <person name="Jackson S.A."/>
            <person name="Michelmore R."/>
            <person name="Ozias-Akins P."/>
        </authorList>
    </citation>
    <scope>NUCLEOTIDE SEQUENCE [LARGE SCALE GENOMIC DNA]</scope>
    <source>
        <strain evidence="1">cv. V14167</strain>
    </source>
</reference>
<accession>A0A6P4D161</accession>
<keyword evidence="1" id="KW-1185">Reference proteome</keyword>
<protein>
    <submittedName>
        <fullName evidence="2">Uncharacterized protein LOC107483610</fullName>
    </submittedName>
</protein>
<evidence type="ECO:0000313" key="2">
    <source>
        <dbReference type="RefSeq" id="XP_015959712.1"/>
    </source>
</evidence>
<name>A0A6P4D161_ARADU</name>
<dbReference type="AlphaFoldDB" id="A0A6P4D161"/>
<dbReference type="InterPro" id="IPR052160">
    <property type="entry name" value="Gypsy_RT_Integrase-like"/>
</dbReference>
<reference evidence="2" key="2">
    <citation type="submission" date="2025-08" db="UniProtKB">
        <authorList>
            <consortium name="RefSeq"/>
        </authorList>
    </citation>
    <scope>IDENTIFICATION</scope>
    <source>
        <tissue evidence="2">Whole plant</tissue>
    </source>
</reference>
<proteinExistence type="predicted"/>
<sequence length="178" mass="21192">MVRVSRKEWAKKIDDALCAFKTAFKISIGIPPYQLVYGKACYLLVELEHITYWTIKFLNFDTKTVGEKRLLQLNELDEFRVKAYKNAKLYKKKTKMWHDKRISTRTFDPRQMVLLFNSRLKLFLGKLKSRWSGPFTIIKVSPYCHIEVMEENSGRKFTVNGQRLKQYLRGDIDRQRTT</sequence>
<dbReference type="RefSeq" id="XP_015959712.1">
    <property type="nucleotide sequence ID" value="XM_016104226.1"/>
</dbReference>
<organism evidence="1 2">
    <name type="scientific">Arachis duranensis</name>
    <name type="common">Wild peanut</name>
    <dbReference type="NCBI Taxonomy" id="130453"/>
    <lineage>
        <taxon>Eukaryota</taxon>
        <taxon>Viridiplantae</taxon>
        <taxon>Streptophyta</taxon>
        <taxon>Embryophyta</taxon>
        <taxon>Tracheophyta</taxon>
        <taxon>Spermatophyta</taxon>
        <taxon>Magnoliopsida</taxon>
        <taxon>eudicotyledons</taxon>
        <taxon>Gunneridae</taxon>
        <taxon>Pentapetalae</taxon>
        <taxon>rosids</taxon>
        <taxon>fabids</taxon>
        <taxon>Fabales</taxon>
        <taxon>Fabaceae</taxon>
        <taxon>Papilionoideae</taxon>
        <taxon>50 kb inversion clade</taxon>
        <taxon>dalbergioids sensu lato</taxon>
        <taxon>Dalbergieae</taxon>
        <taxon>Pterocarpus clade</taxon>
        <taxon>Arachis</taxon>
    </lineage>
</organism>